<keyword evidence="2" id="KW-0548">Nucleotidyltransferase</keyword>
<dbReference type="Pfam" id="PF00075">
    <property type="entry name" value="RNase_H"/>
    <property type="match status" value="1"/>
</dbReference>
<sequence length="172" mass="18796">MLDNAEIFVGTEPIPDGRAVFVDGSSFMRDGERLTGWAAVGDGKVLRAGKLYKGGAQVAELVAVTNALQLALHSNVPVNIFTDSAYAYHSTHTWGPVWKSRNFTTAAGAPIAHKAEIITLSETLTHLTPSKCSVIKITGHSEQTKDALAQESKQLTVTWRFFLRTSHFERQN</sequence>
<keyword evidence="1" id="KW-0808">Transferase</keyword>
<evidence type="ECO:0000259" key="7">
    <source>
        <dbReference type="PROSITE" id="PS50879"/>
    </source>
</evidence>
<dbReference type="GO" id="GO:0003676">
    <property type="term" value="F:nucleic acid binding"/>
    <property type="evidence" value="ECO:0007669"/>
    <property type="project" value="InterPro"/>
</dbReference>
<evidence type="ECO:0000256" key="2">
    <source>
        <dbReference type="ARBA" id="ARBA00022695"/>
    </source>
</evidence>
<dbReference type="KEGG" id="char:116221746"/>
<dbReference type="InterPro" id="IPR002156">
    <property type="entry name" value="RNaseH_domain"/>
</dbReference>
<evidence type="ECO:0000256" key="4">
    <source>
        <dbReference type="ARBA" id="ARBA00022759"/>
    </source>
</evidence>
<dbReference type="RefSeq" id="XP_031428727.1">
    <property type="nucleotide sequence ID" value="XM_031572867.1"/>
</dbReference>
<keyword evidence="3" id="KW-0540">Nuclease</keyword>
<keyword evidence="4" id="KW-0255">Endonuclease</keyword>
<evidence type="ECO:0000256" key="5">
    <source>
        <dbReference type="ARBA" id="ARBA00022801"/>
    </source>
</evidence>
<dbReference type="PANTHER" id="PTHR41694">
    <property type="entry name" value="ENDOGENOUS RETROVIRUS GROUP K MEMBER POL PROTEIN"/>
    <property type="match status" value="1"/>
</dbReference>
<evidence type="ECO:0000313" key="11">
    <source>
        <dbReference type="RefSeq" id="XP_042566645.1"/>
    </source>
</evidence>
<dbReference type="InterPro" id="IPR012337">
    <property type="entry name" value="RNaseH-like_sf"/>
</dbReference>
<dbReference type="GO" id="GO:0004523">
    <property type="term" value="F:RNA-DNA hybrid ribonuclease activity"/>
    <property type="evidence" value="ECO:0007669"/>
    <property type="project" value="InterPro"/>
</dbReference>
<dbReference type="OrthoDB" id="9908810at2759"/>
<evidence type="ECO:0000313" key="8">
    <source>
        <dbReference type="Proteomes" id="UP000515152"/>
    </source>
</evidence>
<dbReference type="SUPFAM" id="SSF53098">
    <property type="entry name" value="Ribonuclease H-like"/>
    <property type="match status" value="1"/>
</dbReference>
<keyword evidence="5" id="KW-0378">Hydrolase</keyword>
<organism evidence="8 10">
    <name type="scientific">Clupea harengus</name>
    <name type="common">Atlantic herring</name>
    <dbReference type="NCBI Taxonomy" id="7950"/>
    <lineage>
        <taxon>Eukaryota</taxon>
        <taxon>Metazoa</taxon>
        <taxon>Chordata</taxon>
        <taxon>Craniata</taxon>
        <taxon>Vertebrata</taxon>
        <taxon>Euteleostomi</taxon>
        <taxon>Actinopterygii</taxon>
        <taxon>Neopterygii</taxon>
        <taxon>Teleostei</taxon>
        <taxon>Clupei</taxon>
        <taxon>Clupeiformes</taxon>
        <taxon>Clupeoidei</taxon>
        <taxon>Clupeidae</taxon>
        <taxon>Clupea</taxon>
    </lineage>
</organism>
<dbReference type="PANTHER" id="PTHR41694:SF5">
    <property type="entry name" value="RIBONUCLEASE H"/>
    <property type="match status" value="1"/>
</dbReference>
<gene>
    <name evidence="10" type="primary">LOC116221746</name>
    <name evidence="9" type="synonym">LOC116218005</name>
    <name evidence="11" type="synonym">LOC122133821</name>
</gene>
<protein>
    <submittedName>
        <fullName evidence="9 10">Ribonuclease H-like</fullName>
    </submittedName>
</protein>
<proteinExistence type="predicted"/>
<dbReference type="KEGG" id="char:122133821"/>
<evidence type="ECO:0000313" key="9">
    <source>
        <dbReference type="RefSeq" id="XP_031413909.1"/>
    </source>
</evidence>
<reference evidence="9 10" key="1">
    <citation type="submission" date="2025-04" db="UniProtKB">
        <authorList>
            <consortium name="RefSeq"/>
        </authorList>
    </citation>
    <scope>IDENTIFICATION</scope>
</reference>
<dbReference type="Proteomes" id="UP000515152">
    <property type="component" value="Chromosome 20"/>
</dbReference>
<dbReference type="KEGG" id="char:116218005"/>
<keyword evidence="6" id="KW-0695">RNA-directed DNA polymerase</keyword>
<dbReference type="Gene3D" id="3.30.420.10">
    <property type="entry name" value="Ribonuclease H-like superfamily/Ribonuclease H"/>
    <property type="match status" value="1"/>
</dbReference>
<name>A0A6P8FZV9_CLUHA</name>
<accession>A0A6P8FZV9</accession>
<dbReference type="RefSeq" id="XP_031413909.1">
    <property type="nucleotide sequence ID" value="XM_031558049.1"/>
</dbReference>
<dbReference type="AlphaFoldDB" id="A0A6P8FZV9"/>
<feature type="domain" description="RNase H type-1" evidence="7">
    <location>
        <begin position="14"/>
        <end position="161"/>
    </location>
</feature>
<dbReference type="InterPro" id="IPR036397">
    <property type="entry name" value="RNaseH_sf"/>
</dbReference>
<dbReference type="Proteomes" id="UP000515152">
    <property type="component" value="Chromosome 9"/>
</dbReference>
<dbReference type="GO" id="GO:0003964">
    <property type="term" value="F:RNA-directed DNA polymerase activity"/>
    <property type="evidence" value="ECO:0007669"/>
    <property type="project" value="UniProtKB-KW"/>
</dbReference>
<evidence type="ECO:0000256" key="3">
    <source>
        <dbReference type="ARBA" id="ARBA00022722"/>
    </source>
</evidence>
<dbReference type="GeneID" id="116221746"/>
<evidence type="ECO:0000256" key="6">
    <source>
        <dbReference type="ARBA" id="ARBA00022918"/>
    </source>
</evidence>
<dbReference type="Proteomes" id="UP000515152">
    <property type="component" value="Chromosome 19"/>
</dbReference>
<keyword evidence="8" id="KW-1185">Reference proteome</keyword>
<evidence type="ECO:0000256" key="1">
    <source>
        <dbReference type="ARBA" id="ARBA00022679"/>
    </source>
</evidence>
<evidence type="ECO:0000313" key="10">
    <source>
        <dbReference type="RefSeq" id="XP_031428727.1"/>
    </source>
</evidence>
<dbReference type="PROSITE" id="PS50879">
    <property type="entry name" value="RNASE_H_1"/>
    <property type="match status" value="1"/>
</dbReference>
<dbReference type="RefSeq" id="XP_042566645.1">
    <property type="nucleotide sequence ID" value="XM_042710711.1"/>
</dbReference>